<dbReference type="PANTHER" id="PTHR45888">
    <property type="entry name" value="HL01030P-RELATED"/>
    <property type="match status" value="1"/>
</dbReference>
<evidence type="ECO:0000256" key="5">
    <source>
        <dbReference type="ARBA" id="ARBA00022833"/>
    </source>
</evidence>
<protein>
    <recommendedName>
        <fullName evidence="10">Reverse transcriptase domain-containing protein</fullName>
    </recommendedName>
</protein>
<feature type="domain" description="Reverse transcriptase" evidence="10">
    <location>
        <begin position="151"/>
        <end position="201"/>
    </location>
</feature>
<dbReference type="SUPFAM" id="SSF56672">
    <property type="entry name" value="DNA/RNA polymerases"/>
    <property type="match status" value="1"/>
</dbReference>
<feature type="compositionally biased region" description="Basic and acidic residues" evidence="9">
    <location>
        <begin position="350"/>
        <end position="373"/>
    </location>
</feature>
<evidence type="ECO:0000256" key="2">
    <source>
        <dbReference type="ARBA" id="ARBA00022723"/>
    </source>
</evidence>
<dbReference type="PANTHER" id="PTHR45888:SF2">
    <property type="entry name" value="HISTONE-LYSINE N-METHYLTRANSFERASE 2D"/>
    <property type="match status" value="1"/>
</dbReference>
<keyword evidence="2" id="KW-0479">Metal-binding</keyword>
<evidence type="ECO:0000313" key="12">
    <source>
        <dbReference type="Proteomes" id="UP001176940"/>
    </source>
</evidence>
<feature type="compositionally biased region" description="Pro residues" evidence="9">
    <location>
        <begin position="320"/>
        <end position="334"/>
    </location>
</feature>
<proteinExistence type="predicted"/>
<dbReference type="Pfam" id="PF00078">
    <property type="entry name" value="RVT_1"/>
    <property type="match status" value="1"/>
</dbReference>
<dbReference type="EMBL" id="CAUEEQ010069404">
    <property type="protein sequence ID" value="CAJ0965749.1"/>
    <property type="molecule type" value="Genomic_DNA"/>
</dbReference>
<dbReference type="Proteomes" id="UP001176940">
    <property type="component" value="Unassembled WGS sequence"/>
</dbReference>
<dbReference type="InterPro" id="IPR000477">
    <property type="entry name" value="RT_dom"/>
</dbReference>
<evidence type="ECO:0000256" key="1">
    <source>
        <dbReference type="ARBA" id="ARBA00004123"/>
    </source>
</evidence>
<keyword evidence="7" id="KW-0804">Transcription</keyword>
<keyword evidence="3" id="KW-0677">Repeat</keyword>
<keyword evidence="8" id="KW-0539">Nucleus</keyword>
<sequence length="503" mass="54842">MGNQAGKFLAYLVRQHNTSNMILQIRSPDGSLNSTTEGILQCFYNYYKGLYESKSGFGVSDCLGYLSDITLPVLSSAQQTFMDAEFTLEEVEQAITDMASGKAPGPDGFPVELYRRYRGILAPLLLKVFKEIWKGGCLPDTFYEAHIIVLKKEGKDPLECGSYRPISLVNVDYKILAKILATRLNSIILDIIHPDQTGFMLAIEALAVRLRSSPGIDGIKIADRTDIIGILKSQGPQGLISSLYTYLLSAGTNSVVDSELSLLPLMEPSVTANFSLFAPFGSSTPVNGKSPLKGSFGSGALDSIPDYYTQLLSKNNLSNPPTPPSSLPPTPPPSVQQKMMNGVTATEDLNETKKESESSAEAEVKKGTDERSLDLLAALPTPPHNQSEDVRMESDEESDCPDSIVPASSPESVIGEDTQRFPSLCDVKEEEEERALSPVIPLIPRCPIPGRLSYHIQLSNLRTKPPSNYLISTDSSSLTLKLDNHETNAFMVSTRPSLDDILK</sequence>
<comment type="subcellular location">
    <subcellularLocation>
        <location evidence="1">Nucleus</location>
    </subcellularLocation>
</comment>
<comment type="caution">
    <text evidence="11">The sequence shown here is derived from an EMBL/GenBank/DDBJ whole genome shotgun (WGS) entry which is preliminary data.</text>
</comment>
<keyword evidence="6" id="KW-0805">Transcription regulation</keyword>
<keyword evidence="4" id="KW-0863">Zinc-finger</keyword>
<accession>A0ABN9MG33</accession>
<evidence type="ECO:0000256" key="4">
    <source>
        <dbReference type="ARBA" id="ARBA00022771"/>
    </source>
</evidence>
<dbReference type="InterPro" id="IPR043502">
    <property type="entry name" value="DNA/RNA_pol_sf"/>
</dbReference>
<keyword evidence="5" id="KW-0862">Zinc</keyword>
<evidence type="ECO:0000256" key="8">
    <source>
        <dbReference type="ARBA" id="ARBA00023242"/>
    </source>
</evidence>
<gene>
    <name evidence="11" type="ORF">RIMI_LOCUS20587947</name>
</gene>
<evidence type="ECO:0000313" key="11">
    <source>
        <dbReference type="EMBL" id="CAJ0965749.1"/>
    </source>
</evidence>
<organism evidence="11 12">
    <name type="scientific">Ranitomeya imitator</name>
    <name type="common">mimic poison frog</name>
    <dbReference type="NCBI Taxonomy" id="111125"/>
    <lineage>
        <taxon>Eukaryota</taxon>
        <taxon>Metazoa</taxon>
        <taxon>Chordata</taxon>
        <taxon>Craniata</taxon>
        <taxon>Vertebrata</taxon>
        <taxon>Euteleostomi</taxon>
        <taxon>Amphibia</taxon>
        <taxon>Batrachia</taxon>
        <taxon>Anura</taxon>
        <taxon>Neobatrachia</taxon>
        <taxon>Hyloidea</taxon>
        <taxon>Dendrobatidae</taxon>
        <taxon>Dendrobatinae</taxon>
        <taxon>Ranitomeya</taxon>
    </lineage>
</organism>
<reference evidence="11" key="1">
    <citation type="submission" date="2023-07" db="EMBL/GenBank/DDBJ databases">
        <authorList>
            <person name="Stuckert A."/>
        </authorList>
    </citation>
    <scope>NUCLEOTIDE SEQUENCE</scope>
</reference>
<evidence type="ECO:0000259" key="10">
    <source>
        <dbReference type="Pfam" id="PF00078"/>
    </source>
</evidence>
<keyword evidence="12" id="KW-1185">Reference proteome</keyword>
<name>A0ABN9MG33_9NEOB</name>
<evidence type="ECO:0000256" key="3">
    <source>
        <dbReference type="ARBA" id="ARBA00022737"/>
    </source>
</evidence>
<evidence type="ECO:0000256" key="6">
    <source>
        <dbReference type="ARBA" id="ARBA00023015"/>
    </source>
</evidence>
<feature type="region of interest" description="Disordered" evidence="9">
    <location>
        <begin position="312"/>
        <end position="415"/>
    </location>
</feature>
<evidence type="ECO:0000256" key="9">
    <source>
        <dbReference type="SAM" id="MobiDB-lite"/>
    </source>
</evidence>
<evidence type="ECO:0000256" key="7">
    <source>
        <dbReference type="ARBA" id="ARBA00023163"/>
    </source>
</evidence>